<dbReference type="EMBL" id="MRWQ01000014">
    <property type="protein sequence ID" value="OKL35693.1"/>
    <property type="molecule type" value="Genomic_DNA"/>
</dbReference>
<evidence type="ECO:0000256" key="2">
    <source>
        <dbReference type="SAM" id="MobiDB-lite"/>
    </source>
</evidence>
<proteinExistence type="predicted"/>
<feature type="compositionally biased region" description="Polar residues" evidence="2">
    <location>
        <begin position="183"/>
        <end position="194"/>
    </location>
</feature>
<feature type="region of interest" description="Disordered" evidence="2">
    <location>
        <begin position="323"/>
        <end position="346"/>
    </location>
</feature>
<dbReference type="InterPro" id="IPR020139">
    <property type="entry name" value="DUF2642"/>
</dbReference>
<comment type="caution">
    <text evidence="3">The sequence shown here is derived from an EMBL/GenBank/DDBJ whole genome shotgun (WGS) entry which is preliminary data.</text>
</comment>
<dbReference type="OrthoDB" id="2965981at2"/>
<gene>
    <name evidence="3" type="ORF">BLL40_14015</name>
</gene>
<evidence type="ECO:0000313" key="3">
    <source>
        <dbReference type="EMBL" id="OKL35693.1"/>
    </source>
</evidence>
<evidence type="ECO:0000313" key="4">
    <source>
        <dbReference type="Proteomes" id="UP000186524"/>
    </source>
</evidence>
<feature type="compositionally biased region" description="Basic residues" evidence="2">
    <location>
        <begin position="323"/>
        <end position="336"/>
    </location>
</feature>
<name>A0A1Q5P0J9_9BACI</name>
<feature type="region of interest" description="Disordered" evidence="2">
    <location>
        <begin position="279"/>
        <end position="309"/>
    </location>
</feature>
<dbReference type="Pfam" id="PF10842">
    <property type="entry name" value="DUF2642"/>
    <property type="match status" value="1"/>
</dbReference>
<dbReference type="Proteomes" id="UP000186524">
    <property type="component" value="Unassembled WGS sequence"/>
</dbReference>
<dbReference type="STRING" id="1714354.BLL40_14015"/>
<dbReference type="RefSeq" id="WP_073712493.1">
    <property type="nucleotide sequence ID" value="NZ_MRWQ01000014.1"/>
</dbReference>
<organism evidence="3 4">
    <name type="scientific">Domibacillus mangrovi</name>
    <dbReference type="NCBI Taxonomy" id="1714354"/>
    <lineage>
        <taxon>Bacteria</taxon>
        <taxon>Bacillati</taxon>
        <taxon>Bacillota</taxon>
        <taxon>Bacilli</taxon>
        <taxon>Bacillales</taxon>
        <taxon>Bacillaceae</taxon>
        <taxon>Domibacillus</taxon>
    </lineage>
</organism>
<keyword evidence="1" id="KW-0175">Coiled coil</keyword>
<accession>A0A1Q5P0J9</accession>
<protein>
    <recommendedName>
        <fullName evidence="5">DUF2642 domain-containing protein</fullName>
    </recommendedName>
</protein>
<sequence>MSSPYFSETLKALIGYSISIFSNDGILIKGSLVDVKEDYLILQNEKGEHFYHHLNQIKSISKNTKDSHTNKINRAYLQAEKLQEILEQCKRRWVTINYHNDQVLSGFLSKVFDDHFILISGEEKVIMQNSYISTIFSGYYEKVDSSATNNSNENGTSTNNETEATDHSIENGVPANSHLDAMSHSNETSASNETEASDRLDALRHNEKAVEQKEELEDDQVELVNSSFETSEGTAREMNSLTDDSSVRKNRVDKYSFREKEMEEIDYTLFDRKLRSNLVTRKKKTPMPRGEEESNPSAKSKTNIRYDSDNISRLKDVPSQTCRKNKKLKYSKKNRRLQAEGKQSVMQTTVQVAEEKQDFIQPVWTQEEKERMLETQYYSLMKQAEKSQNYSLMKQAQKDYMKLKEKRMQGERIKQ</sequence>
<dbReference type="AlphaFoldDB" id="A0A1Q5P0J9"/>
<feature type="coiled-coil region" evidence="1">
    <location>
        <begin position="199"/>
        <end position="226"/>
    </location>
</feature>
<evidence type="ECO:0000256" key="1">
    <source>
        <dbReference type="SAM" id="Coils"/>
    </source>
</evidence>
<feature type="region of interest" description="Disordered" evidence="2">
    <location>
        <begin position="144"/>
        <end position="197"/>
    </location>
</feature>
<evidence type="ECO:0008006" key="5">
    <source>
        <dbReference type="Google" id="ProtNLM"/>
    </source>
</evidence>
<reference evidence="3 4" key="1">
    <citation type="submission" date="2016-12" db="EMBL/GenBank/DDBJ databases">
        <title>Domibacillus sp. SAOS 44 whole genome sequencing.</title>
        <authorList>
            <person name="Verma A."/>
            <person name="Krishnamurthi S."/>
        </authorList>
    </citation>
    <scope>NUCLEOTIDE SEQUENCE [LARGE SCALE GENOMIC DNA]</scope>
    <source>
        <strain evidence="3 4">SAOS 44</strain>
    </source>
</reference>
<feature type="compositionally biased region" description="Low complexity" evidence="2">
    <location>
        <begin position="145"/>
        <end position="162"/>
    </location>
</feature>
<keyword evidence="4" id="KW-1185">Reference proteome</keyword>